<evidence type="ECO:0000256" key="1">
    <source>
        <dbReference type="ARBA" id="ARBA00022741"/>
    </source>
</evidence>
<dbReference type="GO" id="GO:0140359">
    <property type="term" value="F:ABC-type transporter activity"/>
    <property type="evidence" value="ECO:0007669"/>
    <property type="project" value="InterPro"/>
</dbReference>
<keyword evidence="3" id="KW-0472">Membrane</keyword>
<dbReference type="STRING" id="658858.E1EY58"/>
<dbReference type="GO" id="GO:0005319">
    <property type="term" value="F:lipid transporter activity"/>
    <property type="evidence" value="ECO:0007669"/>
    <property type="project" value="TreeGrafter"/>
</dbReference>
<sequence>MNHLGPVFYIFIKHMQRLPAPLIYYSISIAIMAVSFVLAVTGLDTNIAFLAAQSPADSLPLSLNKGQIASPLLLQYDHMTGIDLGALSGHSSWGFLGHLAETVVNSDYGSDGISGITSYDMGFHCGKPLFTLTIFNNESTDLSSLASAAYNLKHLGSSVQINTYNRCESLQGWILFGKYSSGAGVLYNSLHTAIIQDCYDSLYFGETYQPLLFTVYALPHVLDFDDVTIVGMFFILTLILLNPTFSFPNLIDYSVASRIEGRKLIMHNNGLRPFVFHLAHYLVLFTLTFSNFLLSWIISLIVGVKWSTVNPILPVLTFLAVAFEMSILVFAFSMLFKTRESFRNNFPNYMMAIFYIPSFISSFAGSSVPAYIDLILCVFPTTLLTRLFATMEYYGFYSRGQFSFADLAEAMIDKKLLLYILFTFIYGLLMALLVAIFDRPYKFSSKKRGKSIDSDLLHSTSTEQDTTIPEAQARDPFMLNVHKEVEAVKRELNETRFYSPTDAVGRIVICNLSKTYEVKGKGCQKGIQFIQALKGVNLLFTISREENIICIVGPNGCGKSTLFKSIVMLHSYTAGDVYINGKSVVKATTAARTRMAASLGICLQDDAILYEPLTVRENLICYHRISLLNNSCTSPEDNRNQWNIYSQVMDHNFLGLRQHLDKKVSTLSGGWKRRLSVACSLCNNPGILLLDEPTSGLDITARLEVWTAIHELAHSRTIIVSTHSLEDADTYCKKLVFMYDGRVICVGKPSEIRMINTRRILVTVKYPVEETSAANSLDRELRNAHGEYLDETMPSKKSWSSVRYYNLQLASISLATLFRKLITERENGTITDFTVAQPSLDQTYLSLMKSARDHFNPAA</sequence>
<accession>E1EY58</accession>
<dbReference type="PANTHER" id="PTHR19229:SF250">
    <property type="entry name" value="ABC TRANSPORTER DOMAIN-CONTAINING PROTEIN-RELATED"/>
    <property type="match status" value="1"/>
</dbReference>
<keyword evidence="1" id="KW-0547">Nucleotide-binding</keyword>
<evidence type="ECO:0000259" key="4">
    <source>
        <dbReference type="PROSITE" id="PS50893"/>
    </source>
</evidence>
<dbReference type="InterPro" id="IPR026082">
    <property type="entry name" value="ABCA"/>
</dbReference>
<dbReference type="PROSITE" id="PS00211">
    <property type="entry name" value="ABC_TRANSPORTER_1"/>
    <property type="match status" value="1"/>
</dbReference>
<dbReference type="AlphaFoldDB" id="E1EY58"/>
<proteinExistence type="predicted"/>
<feature type="transmembrane region" description="Helical" evidence="3">
    <location>
        <begin position="22"/>
        <end position="43"/>
    </location>
</feature>
<dbReference type="Pfam" id="PF00005">
    <property type="entry name" value="ABC_tran"/>
    <property type="match status" value="1"/>
</dbReference>
<keyword evidence="2" id="KW-0067">ATP-binding</keyword>
<gene>
    <name evidence="5" type="ORF">GLP15_148</name>
</gene>
<dbReference type="InterPro" id="IPR017871">
    <property type="entry name" value="ABC_transporter-like_CS"/>
</dbReference>
<dbReference type="OMA" id="KFTIHAW"/>
<dbReference type="Proteomes" id="UP000008974">
    <property type="component" value="Unassembled WGS sequence"/>
</dbReference>
<feature type="transmembrane region" description="Helical" evidence="3">
    <location>
        <begin position="274"/>
        <end position="303"/>
    </location>
</feature>
<dbReference type="EMBL" id="ACVC01000063">
    <property type="protein sequence ID" value="EFO64865.1"/>
    <property type="molecule type" value="Genomic_DNA"/>
</dbReference>
<comment type="caution">
    <text evidence="5">The sequence shown here is derived from an EMBL/GenBank/DDBJ whole genome shotgun (WGS) entry which is preliminary data.</text>
</comment>
<feature type="transmembrane region" description="Helical" evidence="3">
    <location>
        <begin position="416"/>
        <end position="437"/>
    </location>
</feature>
<evidence type="ECO:0000313" key="5">
    <source>
        <dbReference type="EMBL" id="EFO64865.1"/>
    </source>
</evidence>
<dbReference type="OrthoDB" id="10255969at2759"/>
<dbReference type="SUPFAM" id="SSF52540">
    <property type="entry name" value="P-loop containing nucleoside triphosphate hydrolases"/>
    <property type="match status" value="1"/>
</dbReference>
<dbReference type="GO" id="GO:0016020">
    <property type="term" value="C:membrane"/>
    <property type="evidence" value="ECO:0007669"/>
    <property type="project" value="InterPro"/>
</dbReference>
<organism evidence="5 6">
    <name type="scientific">Giardia intestinalis (strain P15)</name>
    <name type="common">Giardia lamblia</name>
    <dbReference type="NCBI Taxonomy" id="658858"/>
    <lineage>
        <taxon>Eukaryota</taxon>
        <taxon>Metamonada</taxon>
        <taxon>Diplomonadida</taxon>
        <taxon>Hexamitidae</taxon>
        <taxon>Giardiinae</taxon>
        <taxon>Giardia</taxon>
    </lineage>
</organism>
<dbReference type="InterPro" id="IPR003593">
    <property type="entry name" value="AAA+_ATPase"/>
</dbReference>
<feature type="transmembrane region" description="Helical" evidence="3">
    <location>
        <begin position="229"/>
        <end position="253"/>
    </location>
</feature>
<dbReference type="GO" id="GO:0016887">
    <property type="term" value="F:ATP hydrolysis activity"/>
    <property type="evidence" value="ECO:0007669"/>
    <property type="project" value="InterPro"/>
</dbReference>
<keyword evidence="3" id="KW-1133">Transmembrane helix</keyword>
<dbReference type="VEuPathDB" id="GiardiaDB:GLP15_148"/>
<name>E1EY58_GIAIA</name>
<feature type="transmembrane region" description="Helical" evidence="3">
    <location>
        <begin position="348"/>
        <end position="365"/>
    </location>
</feature>
<dbReference type="SMART" id="SM00382">
    <property type="entry name" value="AAA"/>
    <property type="match status" value="1"/>
</dbReference>
<protein>
    <submittedName>
        <fullName evidence="5">ABC transporter family protein</fullName>
    </submittedName>
</protein>
<dbReference type="PROSITE" id="PS50893">
    <property type="entry name" value="ABC_TRANSPORTER_2"/>
    <property type="match status" value="1"/>
</dbReference>
<keyword evidence="3" id="KW-0812">Transmembrane</keyword>
<feature type="transmembrane region" description="Helical" evidence="3">
    <location>
        <begin position="315"/>
        <end position="336"/>
    </location>
</feature>
<dbReference type="GO" id="GO:0005524">
    <property type="term" value="F:ATP binding"/>
    <property type="evidence" value="ECO:0007669"/>
    <property type="project" value="UniProtKB-KW"/>
</dbReference>
<dbReference type="InterPro" id="IPR003439">
    <property type="entry name" value="ABC_transporter-like_ATP-bd"/>
</dbReference>
<evidence type="ECO:0000256" key="3">
    <source>
        <dbReference type="SAM" id="Phobius"/>
    </source>
</evidence>
<dbReference type="Gene3D" id="3.40.50.300">
    <property type="entry name" value="P-loop containing nucleotide triphosphate hydrolases"/>
    <property type="match status" value="1"/>
</dbReference>
<reference evidence="5 6" key="1">
    <citation type="journal article" date="2010" name="BMC Genomics">
        <title>Genome analysis and comparative genomics of a Giardia intestinalis assemblage E isolate.</title>
        <authorList>
            <person name="Jerlstrom-Hultqvist J."/>
            <person name="Franzen O."/>
            <person name="Ankarklev J."/>
            <person name="Xu F."/>
            <person name="Nohynkova E."/>
            <person name="Andersson J.O."/>
            <person name="Svard S.G."/>
            <person name="Andersson B."/>
        </authorList>
    </citation>
    <scope>NUCLEOTIDE SEQUENCE [LARGE SCALE GENOMIC DNA]</scope>
    <source>
        <strain evidence="5 6">P15</strain>
    </source>
</reference>
<dbReference type="PANTHER" id="PTHR19229">
    <property type="entry name" value="ATP-BINDING CASSETTE TRANSPORTER SUBFAMILY A ABCA"/>
    <property type="match status" value="1"/>
</dbReference>
<evidence type="ECO:0000313" key="6">
    <source>
        <dbReference type="Proteomes" id="UP000008974"/>
    </source>
</evidence>
<evidence type="ECO:0000256" key="2">
    <source>
        <dbReference type="ARBA" id="ARBA00022840"/>
    </source>
</evidence>
<dbReference type="InterPro" id="IPR027417">
    <property type="entry name" value="P-loop_NTPase"/>
</dbReference>
<feature type="transmembrane region" description="Helical" evidence="3">
    <location>
        <begin position="371"/>
        <end position="395"/>
    </location>
</feature>
<feature type="domain" description="ABC transporter" evidence="4">
    <location>
        <begin position="507"/>
        <end position="765"/>
    </location>
</feature>